<proteinExistence type="predicted"/>
<sequence>MHLQKLHQHMPWTMLQSPFQPLLQQPPSHHLVSSW</sequence>
<organism evidence="1">
    <name type="scientific">Arundo donax</name>
    <name type="common">Giant reed</name>
    <name type="synonym">Donax arundinaceus</name>
    <dbReference type="NCBI Taxonomy" id="35708"/>
    <lineage>
        <taxon>Eukaryota</taxon>
        <taxon>Viridiplantae</taxon>
        <taxon>Streptophyta</taxon>
        <taxon>Embryophyta</taxon>
        <taxon>Tracheophyta</taxon>
        <taxon>Spermatophyta</taxon>
        <taxon>Magnoliopsida</taxon>
        <taxon>Liliopsida</taxon>
        <taxon>Poales</taxon>
        <taxon>Poaceae</taxon>
        <taxon>PACMAD clade</taxon>
        <taxon>Arundinoideae</taxon>
        <taxon>Arundineae</taxon>
        <taxon>Arundo</taxon>
    </lineage>
</organism>
<dbReference type="EMBL" id="GBRH01196290">
    <property type="protein sequence ID" value="JAE01606.1"/>
    <property type="molecule type" value="Transcribed_RNA"/>
</dbReference>
<dbReference type="AlphaFoldDB" id="A0A0A9EUU6"/>
<name>A0A0A9EUU6_ARUDO</name>
<reference evidence="1" key="2">
    <citation type="journal article" date="2015" name="Data Brief">
        <title>Shoot transcriptome of the giant reed, Arundo donax.</title>
        <authorList>
            <person name="Barrero R.A."/>
            <person name="Guerrero F.D."/>
            <person name="Moolhuijzen P."/>
            <person name="Goolsby J.A."/>
            <person name="Tidwell J."/>
            <person name="Bellgard S.E."/>
            <person name="Bellgard M.I."/>
        </authorList>
    </citation>
    <scope>NUCLEOTIDE SEQUENCE</scope>
    <source>
        <tissue evidence="1">Shoot tissue taken approximately 20 cm above the soil surface</tissue>
    </source>
</reference>
<reference evidence="1" key="1">
    <citation type="submission" date="2014-09" db="EMBL/GenBank/DDBJ databases">
        <authorList>
            <person name="Magalhaes I.L.F."/>
            <person name="Oliveira U."/>
            <person name="Santos F.R."/>
            <person name="Vidigal T.H.D.A."/>
            <person name="Brescovit A.D."/>
            <person name="Santos A.J."/>
        </authorList>
    </citation>
    <scope>NUCLEOTIDE SEQUENCE</scope>
    <source>
        <tissue evidence="1">Shoot tissue taken approximately 20 cm above the soil surface</tissue>
    </source>
</reference>
<accession>A0A0A9EUU6</accession>
<protein>
    <submittedName>
        <fullName evidence="1">Uncharacterized protein</fullName>
    </submittedName>
</protein>
<evidence type="ECO:0000313" key="1">
    <source>
        <dbReference type="EMBL" id="JAE01606.1"/>
    </source>
</evidence>